<dbReference type="GO" id="GO:0042802">
    <property type="term" value="F:identical protein binding"/>
    <property type="evidence" value="ECO:0007669"/>
    <property type="project" value="InterPro"/>
</dbReference>
<dbReference type="InterPro" id="IPR011990">
    <property type="entry name" value="TPR-like_helical_dom_sf"/>
</dbReference>
<dbReference type="SUPFAM" id="SSF48452">
    <property type="entry name" value="TPR-like"/>
    <property type="match status" value="1"/>
</dbReference>
<reference evidence="2 3" key="1">
    <citation type="submission" date="2016-10" db="EMBL/GenBank/DDBJ databases">
        <title>Marinobacter salinus sp. nov., a moderately halophilic bacterium isolated from a tidal flat environment.</title>
        <authorList>
            <person name="Park S.-J."/>
        </authorList>
    </citation>
    <scope>NUCLEOTIDE SEQUENCE [LARGE SCALE GENOMIC DNA]</scope>
    <source>
        <strain evidence="2 3">Hb8</strain>
    </source>
</reference>
<dbReference type="Proteomes" id="UP000177445">
    <property type="component" value="Chromosome"/>
</dbReference>
<dbReference type="STRING" id="1874317.BKP64_12650"/>
<keyword evidence="1" id="KW-0802">TPR repeat</keyword>
<evidence type="ECO:0000313" key="3">
    <source>
        <dbReference type="Proteomes" id="UP000177445"/>
    </source>
</evidence>
<sequence>MSSATERASPADVVALGVERFQSGDLEEARKVFEAARAGGIETVSLNYNLGVVYYRLGQYSAAEASFRKLLSTDHRILASYNLGLVALATGNRASARDWFLEVSAPASPEKLRRLALIQLETLSAEPGSRWPAAGIGYLALSAGYDSNIAGLPESVTSSQGGAFVDALAAGSIDLSVLEGGRLALEGAAYARQYPSKNSYNTELMEGKLAWSRNLDASSIGGALTLSQSWFDSDEFERRFGIEGGRRWQTCPGQFMFTDCSLSLAFAQVTGGSEFESYDGQFYRLGLSAVRRSGDWRLRGQYSWEVNDRRDLQAGDQFVSVSPEHHKVELTGSYDLRPAVTAGWIGSFRYSRYRDSHVLLVDGALVTERRTDKRVEAGLFLESRLDERWLLRVEWTVLDNVSGISRYSYRRHMLMGTLEGVF</sequence>
<gene>
    <name evidence="2" type="ORF">BKP64_12650</name>
</gene>
<dbReference type="AlphaFoldDB" id="A0A1D9GRY0"/>
<dbReference type="InterPro" id="IPR011717">
    <property type="entry name" value="TPR-4"/>
</dbReference>
<evidence type="ECO:0000313" key="2">
    <source>
        <dbReference type="EMBL" id="AOY90271.1"/>
    </source>
</evidence>
<dbReference type="Pfam" id="PF13432">
    <property type="entry name" value="TPR_16"/>
    <property type="match status" value="1"/>
</dbReference>
<accession>A0A1D9GRY0</accession>
<dbReference type="Pfam" id="PF07721">
    <property type="entry name" value="TPR_4"/>
    <property type="match status" value="1"/>
</dbReference>
<feature type="repeat" description="TPR" evidence="1">
    <location>
        <begin position="44"/>
        <end position="77"/>
    </location>
</feature>
<dbReference type="InterPro" id="IPR019734">
    <property type="entry name" value="TPR_rpt"/>
</dbReference>
<proteinExistence type="predicted"/>
<dbReference type="KEGG" id="msq:BKP64_12650"/>
<dbReference type="EMBL" id="CP017715">
    <property type="protein sequence ID" value="AOY90271.1"/>
    <property type="molecule type" value="Genomic_DNA"/>
</dbReference>
<organism evidence="2 3">
    <name type="scientific">Marinobacter salinus</name>
    <dbReference type="NCBI Taxonomy" id="1874317"/>
    <lineage>
        <taxon>Bacteria</taxon>
        <taxon>Pseudomonadati</taxon>
        <taxon>Pseudomonadota</taxon>
        <taxon>Gammaproteobacteria</taxon>
        <taxon>Pseudomonadales</taxon>
        <taxon>Marinobacteraceae</taxon>
        <taxon>Marinobacter</taxon>
    </lineage>
</organism>
<keyword evidence="3" id="KW-1185">Reference proteome</keyword>
<dbReference type="Gene3D" id="1.25.40.10">
    <property type="entry name" value="Tetratricopeptide repeat domain"/>
    <property type="match status" value="1"/>
</dbReference>
<evidence type="ECO:0000256" key="1">
    <source>
        <dbReference type="PROSITE-ProRule" id="PRU00339"/>
    </source>
</evidence>
<name>A0A1D9GRY0_9GAMM</name>
<dbReference type="PROSITE" id="PS50005">
    <property type="entry name" value="TPR"/>
    <property type="match status" value="1"/>
</dbReference>
<protein>
    <submittedName>
        <fullName evidence="2">Uncharacterized protein</fullName>
    </submittedName>
</protein>